<evidence type="ECO:0000313" key="3">
    <source>
        <dbReference type="Proteomes" id="UP000252124"/>
    </source>
</evidence>
<accession>A0AA42WDS2</accession>
<evidence type="ECO:0000313" key="2">
    <source>
        <dbReference type="EMBL" id="RBP24030.1"/>
    </source>
</evidence>
<dbReference type="Proteomes" id="UP000252124">
    <property type="component" value="Unassembled WGS sequence"/>
</dbReference>
<dbReference type="RefSeq" id="WP_088588092.1">
    <property type="nucleotide sequence ID" value="NZ_CADIJU010000001.1"/>
</dbReference>
<keyword evidence="3" id="KW-1185">Reference proteome</keyword>
<sequence>MQFNIKDRKGQIIGVADVQTGANALMSGSFAPTPLFAPYAPLFRALEQAATEATTETSDRLQRDIDGHGFRAEGPLPLPTSAPLEALAITRHGVSFRLKPPAAAKAGA</sequence>
<evidence type="ECO:0000313" key="1">
    <source>
        <dbReference type="EMBL" id="MDH2052122.1"/>
    </source>
</evidence>
<dbReference type="EMBL" id="QNRM01000001">
    <property type="protein sequence ID" value="RBP24030.1"/>
    <property type="molecule type" value="Genomic_DNA"/>
</dbReference>
<dbReference type="Proteomes" id="UP001161276">
    <property type="component" value="Unassembled WGS sequence"/>
</dbReference>
<name>A0AA42WDS2_9BURK</name>
<protein>
    <submittedName>
        <fullName evidence="1">Uncharacterized protein</fullName>
    </submittedName>
</protein>
<dbReference type="AlphaFoldDB" id="A0AA42WDS2"/>
<organism evidence="1 4">
    <name type="scientific">Achromobacter marplatensis</name>
    <dbReference type="NCBI Taxonomy" id="470868"/>
    <lineage>
        <taxon>Bacteria</taxon>
        <taxon>Pseudomonadati</taxon>
        <taxon>Pseudomonadota</taxon>
        <taxon>Betaproteobacteria</taxon>
        <taxon>Burkholderiales</taxon>
        <taxon>Alcaligenaceae</taxon>
        <taxon>Achromobacter</taxon>
    </lineage>
</organism>
<comment type="caution">
    <text evidence="1">The sequence shown here is derived from an EMBL/GenBank/DDBJ whole genome shotgun (WGS) entry which is preliminary data.</text>
</comment>
<proteinExistence type="predicted"/>
<gene>
    <name evidence="2" type="ORF">DFP87_101539</name>
    <name evidence="1" type="ORF">N5K24_17075</name>
</gene>
<reference evidence="1" key="2">
    <citation type="submission" date="2022-09" db="EMBL/GenBank/DDBJ databases">
        <title>Intensive care unit water sources are persistently colonized with multi-drug resistant bacteria and are the site of extensive horizontal gene transfer of antibiotic resistance genes.</title>
        <authorList>
            <person name="Diorio-Toth L."/>
        </authorList>
    </citation>
    <scope>NUCLEOTIDE SEQUENCE</scope>
    <source>
        <strain evidence="1">GD03676</strain>
    </source>
</reference>
<evidence type="ECO:0000313" key="4">
    <source>
        <dbReference type="Proteomes" id="UP001161276"/>
    </source>
</evidence>
<reference evidence="2 3" key="1">
    <citation type="submission" date="2018-06" db="EMBL/GenBank/DDBJ databases">
        <title>Genomic Encyclopedia of Type Strains, Phase III (KMG-III): the genomes of soil and plant-associated and newly described type strains.</title>
        <authorList>
            <person name="Whitman W."/>
        </authorList>
    </citation>
    <scope>NUCLEOTIDE SEQUENCE [LARGE SCALE GENOMIC DNA]</scope>
    <source>
        <strain evidence="2 3">CECT 7342</strain>
    </source>
</reference>
<dbReference type="EMBL" id="JAOCKG010000006">
    <property type="protein sequence ID" value="MDH2052122.1"/>
    <property type="molecule type" value="Genomic_DNA"/>
</dbReference>
<dbReference type="GeneID" id="99729032"/>